<dbReference type="Proteomes" id="UP001277972">
    <property type="component" value="Unassembled WGS sequence"/>
</dbReference>
<keyword evidence="2" id="KW-1185">Reference proteome</keyword>
<sequence length="177" mass="20762">MFTNDIFSSLVTKYQSMMHCTALKLVKDRQIAEDIVQESWIKVMKQHIDIESIEKMGAWLRTITSRTAIDFLRKENRHHMGLLEKPELMEEHALCSCSEVDDQINWQSTLDELEECVNQSEKLHVVFQLKFKMGFDDEQIAKTLEITPSAVKTRIFRTRQLLKKNYQRKESTLKPGA</sequence>
<name>A0ACC6M272_9BACI</name>
<gene>
    <name evidence="1" type="ORF">SH601_02435</name>
</gene>
<accession>A0ACC6M272</accession>
<evidence type="ECO:0000313" key="1">
    <source>
        <dbReference type="EMBL" id="MDX8044832.1"/>
    </source>
</evidence>
<comment type="caution">
    <text evidence="1">The sequence shown here is derived from an EMBL/GenBank/DDBJ whole genome shotgun (WGS) entry which is preliminary data.</text>
</comment>
<dbReference type="EMBL" id="JAWZSR010000001">
    <property type="protein sequence ID" value="MDX8044832.1"/>
    <property type="molecule type" value="Genomic_DNA"/>
</dbReference>
<organism evidence="1 2">
    <name type="scientific">Gracilibacillus pellucidus</name>
    <dbReference type="NCBI Taxonomy" id="3095368"/>
    <lineage>
        <taxon>Bacteria</taxon>
        <taxon>Bacillati</taxon>
        <taxon>Bacillota</taxon>
        <taxon>Bacilli</taxon>
        <taxon>Bacillales</taxon>
        <taxon>Bacillaceae</taxon>
        <taxon>Gracilibacillus</taxon>
    </lineage>
</organism>
<protein>
    <submittedName>
        <fullName evidence="1">RNA polymerase sigma factor</fullName>
    </submittedName>
</protein>
<evidence type="ECO:0000313" key="2">
    <source>
        <dbReference type="Proteomes" id="UP001277972"/>
    </source>
</evidence>
<reference evidence="1" key="1">
    <citation type="submission" date="2023-11" db="EMBL/GenBank/DDBJ databases">
        <title>Gracilibacillus pellucida a moderately halophilic bacterium isolated from saline soil in Xinjiang province.</title>
        <authorList>
            <person name="Zhang Z."/>
            <person name="Tan F."/>
            <person name="Wang Y."/>
            <person name="Xia M."/>
        </authorList>
    </citation>
    <scope>NUCLEOTIDE SEQUENCE</scope>
    <source>
        <strain evidence="1">S3-1-1</strain>
    </source>
</reference>
<proteinExistence type="predicted"/>